<accession>A0A0D8JF35</accession>
<dbReference type="Gene3D" id="1.20.120.530">
    <property type="entry name" value="GntR ligand-binding domain-like"/>
    <property type="match status" value="1"/>
</dbReference>
<proteinExistence type="predicted"/>
<evidence type="ECO:0000256" key="3">
    <source>
        <dbReference type="ARBA" id="ARBA00023163"/>
    </source>
</evidence>
<dbReference type="InterPro" id="IPR008920">
    <property type="entry name" value="TF_FadR/GntR_C"/>
</dbReference>
<organism evidence="5 6">
    <name type="scientific">Draconibacterium sediminis</name>
    <dbReference type="NCBI Taxonomy" id="1544798"/>
    <lineage>
        <taxon>Bacteria</taxon>
        <taxon>Pseudomonadati</taxon>
        <taxon>Bacteroidota</taxon>
        <taxon>Bacteroidia</taxon>
        <taxon>Marinilabiliales</taxon>
        <taxon>Prolixibacteraceae</taxon>
        <taxon>Draconibacterium</taxon>
    </lineage>
</organism>
<dbReference type="PANTHER" id="PTHR43537">
    <property type="entry name" value="TRANSCRIPTIONAL REGULATOR, GNTR FAMILY"/>
    <property type="match status" value="1"/>
</dbReference>
<dbReference type="Gene3D" id="1.10.10.10">
    <property type="entry name" value="Winged helix-like DNA-binding domain superfamily/Winged helix DNA-binding domain"/>
    <property type="match status" value="1"/>
</dbReference>
<dbReference type="GO" id="GO:0003700">
    <property type="term" value="F:DNA-binding transcription factor activity"/>
    <property type="evidence" value="ECO:0007669"/>
    <property type="project" value="InterPro"/>
</dbReference>
<dbReference type="SMART" id="SM00345">
    <property type="entry name" value="HTH_GNTR"/>
    <property type="match status" value="1"/>
</dbReference>
<evidence type="ECO:0000313" key="6">
    <source>
        <dbReference type="Proteomes" id="UP000032544"/>
    </source>
</evidence>
<dbReference type="InterPro" id="IPR036388">
    <property type="entry name" value="WH-like_DNA-bd_sf"/>
</dbReference>
<keyword evidence="1" id="KW-0805">Transcription regulation</keyword>
<evidence type="ECO:0000256" key="2">
    <source>
        <dbReference type="ARBA" id="ARBA00023125"/>
    </source>
</evidence>
<evidence type="ECO:0000256" key="1">
    <source>
        <dbReference type="ARBA" id="ARBA00023015"/>
    </source>
</evidence>
<keyword evidence="6" id="KW-1185">Reference proteome</keyword>
<dbReference type="CDD" id="cd07377">
    <property type="entry name" value="WHTH_GntR"/>
    <property type="match status" value="1"/>
</dbReference>
<feature type="domain" description="HTH gntR-type" evidence="4">
    <location>
        <begin position="6"/>
        <end position="73"/>
    </location>
</feature>
<dbReference type="InterPro" id="IPR011711">
    <property type="entry name" value="GntR_C"/>
</dbReference>
<keyword evidence="2" id="KW-0238">DNA-binding</keyword>
<dbReference type="STRING" id="1544798.LH29_08045"/>
<dbReference type="PANTHER" id="PTHR43537:SF24">
    <property type="entry name" value="GLUCONATE OPERON TRANSCRIPTIONAL REPRESSOR"/>
    <property type="match status" value="1"/>
</dbReference>
<evidence type="ECO:0000259" key="4">
    <source>
        <dbReference type="PROSITE" id="PS50949"/>
    </source>
</evidence>
<reference evidence="5 6" key="1">
    <citation type="submission" date="2014-09" db="EMBL/GenBank/DDBJ databases">
        <title>Draft Genome Sequence of Draconibacterium sp. JN14CK-3.</title>
        <authorList>
            <person name="Dong C."/>
            <person name="Lai Q."/>
            <person name="Shao Z."/>
        </authorList>
    </citation>
    <scope>NUCLEOTIDE SEQUENCE [LARGE SCALE GENOMIC DNA]</scope>
    <source>
        <strain evidence="5 6">JN14CK-3</strain>
    </source>
</reference>
<comment type="caution">
    <text evidence="5">The sequence shown here is derived from an EMBL/GenBank/DDBJ whole genome shotgun (WGS) entry which is preliminary data.</text>
</comment>
<dbReference type="EMBL" id="JRHC01000001">
    <property type="protein sequence ID" value="KJF45319.1"/>
    <property type="molecule type" value="Genomic_DNA"/>
</dbReference>
<dbReference type="Pfam" id="PF00392">
    <property type="entry name" value="GntR"/>
    <property type="match status" value="1"/>
</dbReference>
<dbReference type="Proteomes" id="UP000032544">
    <property type="component" value="Unassembled WGS sequence"/>
</dbReference>
<dbReference type="SUPFAM" id="SSF48008">
    <property type="entry name" value="GntR ligand-binding domain-like"/>
    <property type="match status" value="1"/>
</dbReference>
<sequence length="214" mass="24718">MEIIHTDLSFEVYKRLKTMILANEFEPGEKLVQEQIAAMFGVSRMPLHKAFQMLENEMLVENLPRRGFYVTEIDNAKLLDAFECREALEGIAARRTTQVITEKELDDLKSLFKPFISKIKIDIKKYIEADQAFHNSILQLSGNQILQKFEVVKNITSQTYRGGLIRQPEETLPEHLAIIDAISKGDAQLAEQLMREHSVKTQELIREQINKEKT</sequence>
<dbReference type="Pfam" id="PF07729">
    <property type="entry name" value="FCD"/>
    <property type="match status" value="1"/>
</dbReference>
<dbReference type="GO" id="GO:0003677">
    <property type="term" value="F:DNA binding"/>
    <property type="evidence" value="ECO:0007669"/>
    <property type="project" value="UniProtKB-KW"/>
</dbReference>
<evidence type="ECO:0000313" key="5">
    <source>
        <dbReference type="EMBL" id="KJF45319.1"/>
    </source>
</evidence>
<keyword evidence="3" id="KW-0804">Transcription</keyword>
<dbReference type="SUPFAM" id="SSF46785">
    <property type="entry name" value="Winged helix' DNA-binding domain"/>
    <property type="match status" value="1"/>
</dbReference>
<name>A0A0D8JF35_9BACT</name>
<dbReference type="InterPro" id="IPR000524">
    <property type="entry name" value="Tscrpt_reg_HTH_GntR"/>
</dbReference>
<dbReference type="AlphaFoldDB" id="A0A0D8JF35"/>
<gene>
    <name evidence="5" type="ORF">LH29_08045</name>
</gene>
<dbReference type="PROSITE" id="PS50949">
    <property type="entry name" value="HTH_GNTR"/>
    <property type="match status" value="1"/>
</dbReference>
<dbReference type="SMART" id="SM00895">
    <property type="entry name" value="FCD"/>
    <property type="match status" value="1"/>
</dbReference>
<protein>
    <recommendedName>
        <fullName evidence="4">HTH gntR-type domain-containing protein</fullName>
    </recommendedName>
</protein>
<dbReference type="InterPro" id="IPR036390">
    <property type="entry name" value="WH_DNA-bd_sf"/>
</dbReference>